<accession>A0ABU6Z0B1</accession>
<dbReference type="Proteomes" id="UP001341840">
    <property type="component" value="Unassembled WGS sequence"/>
</dbReference>
<feature type="compositionally biased region" description="Polar residues" evidence="1">
    <location>
        <begin position="10"/>
        <end position="21"/>
    </location>
</feature>
<gene>
    <name evidence="2" type="ORF">PIB30_113353</name>
</gene>
<organism evidence="2 3">
    <name type="scientific">Stylosanthes scabra</name>
    <dbReference type="NCBI Taxonomy" id="79078"/>
    <lineage>
        <taxon>Eukaryota</taxon>
        <taxon>Viridiplantae</taxon>
        <taxon>Streptophyta</taxon>
        <taxon>Embryophyta</taxon>
        <taxon>Tracheophyta</taxon>
        <taxon>Spermatophyta</taxon>
        <taxon>Magnoliopsida</taxon>
        <taxon>eudicotyledons</taxon>
        <taxon>Gunneridae</taxon>
        <taxon>Pentapetalae</taxon>
        <taxon>rosids</taxon>
        <taxon>fabids</taxon>
        <taxon>Fabales</taxon>
        <taxon>Fabaceae</taxon>
        <taxon>Papilionoideae</taxon>
        <taxon>50 kb inversion clade</taxon>
        <taxon>dalbergioids sensu lato</taxon>
        <taxon>Dalbergieae</taxon>
        <taxon>Pterocarpus clade</taxon>
        <taxon>Stylosanthes</taxon>
    </lineage>
</organism>
<evidence type="ECO:0000313" key="2">
    <source>
        <dbReference type="EMBL" id="MED6215407.1"/>
    </source>
</evidence>
<reference evidence="2 3" key="1">
    <citation type="journal article" date="2023" name="Plants (Basel)">
        <title>Bridging the Gap: Combining Genomics and Transcriptomics Approaches to Understand Stylosanthes scabra, an Orphan Legume from the Brazilian Caatinga.</title>
        <authorList>
            <person name="Ferreira-Neto J.R.C."/>
            <person name="da Silva M.D."/>
            <person name="Binneck E."/>
            <person name="de Melo N.F."/>
            <person name="da Silva R.H."/>
            <person name="de Melo A.L.T.M."/>
            <person name="Pandolfi V."/>
            <person name="Bustamante F.O."/>
            <person name="Brasileiro-Vidal A.C."/>
            <person name="Benko-Iseppon A.M."/>
        </authorList>
    </citation>
    <scope>NUCLEOTIDE SEQUENCE [LARGE SCALE GENOMIC DNA]</scope>
    <source>
        <tissue evidence="2">Leaves</tissue>
    </source>
</reference>
<feature type="region of interest" description="Disordered" evidence="1">
    <location>
        <begin position="1"/>
        <end position="21"/>
    </location>
</feature>
<dbReference type="EMBL" id="JASCZI010250724">
    <property type="protein sequence ID" value="MED6215407.1"/>
    <property type="molecule type" value="Genomic_DNA"/>
</dbReference>
<keyword evidence="3" id="KW-1185">Reference proteome</keyword>
<protein>
    <submittedName>
        <fullName evidence="2">Uncharacterized protein</fullName>
    </submittedName>
</protein>
<name>A0ABU6Z0B1_9FABA</name>
<evidence type="ECO:0000313" key="3">
    <source>
        <dbReference type="Proteomes" id="UP001341840"/>
    </source>
</evidence>
<proteinExistence type="predicted"/>
<evidence type="ECO:0000256" key="1">
    <source>
        <dbReference type="SAM" id="MobiDB-lite"/>
    </source>
</evidence>
<sequence>MELKMDELRTNNMFPNQKSPTPSLELAPLFILEEIVKINASRGMGWQRRKAWVCGVGCKARSMVGCKGEAWAEAWAGGVGCKARIMWCPSHAHKQGKWLKRGPWQMSQL</sequence>
<comment type="caution">
    <text evidence="2">The sequence shown here is derived from an EMBL/GenBank/DDBJ whole genome shotgun (WGS) entry which is preliminary data.</text>
</comment>